<feature type="transmembrane region" description="Helical" evidence="2">
    <location>
        <begin position="42"/>
        <end position="60"/>
    </location>
</feature>
<evidence type="ECO:0000259" key="3">
    <source>
        <dbReference type="Pfam" id="PF00892"/>
    </source>
</evidence>
<protein>
    <submittedName>
        <fullName evidence="4">EamA family transporter</fullName>
    </submittedName>
</protein>
<keyword evidence="2" id="KW-0812">Transmembrane</keyword>
<gene>
    <name evidence="4" type="ORF">G5B42_05850</name>
</gene>
<feature type="transmembrane region" description="Helical" evidence="2">
    <location>
        <begin position="16"/>
        <end position="36"/>
    </location>
</feature>
<name>A0A8J6I267_9FIRM</name>
<feature type="transmembrane region" description="Helical" evidence="2">
    <location>
        <begin position="72"/>
        <end position="91"/>
    </location>
</feature>
<evidence type="ECO:0000256" key="2">
    <source>
        <dbReference type="SAM" id="Phobius"/>
    </source>
</evidence>
<dbReference type="InterPro" id="IPR000620">
    <property type="entry name" value="EamA_dom"/>
</dbReference>
<dbReference type="SUPFAM" id="SSF103481">
    <property type="entry name" value="Multidrug resistance efflux transporter EmrE"/>
    <property type="match status" value="2"/>
</dbReference>
<feature type="transmembrane region" description="Helical" evidence="2">
    <location>
        <begin position="236"/>
        <end position="255"/>
    </location>
</feature>
<comment type="caution">
    <text evidence="4">The sequence shown here is derived from an EMBL/GenBank/DDBJ whole genome shotgun (WGS) entry which is preliminary data.</text>
</comment>
<keyword evidence="2" id="KW-0472">Membrane</keyword>
<dbReference type="Pfam" id="PF00892">
    <property type="entry name" value="EamA"/>
    <property type="match status" value="2"/>
</dbReference>
<sequence>MTEIKTERGKAERTRAVILLVITATLWSTSGLLIKLIDWNPLAITGVRSIFAALLMWGYTKKPRLNRSGWQWAAAFAYAGTMITFVMANKMTTSANAILLQYTAPIYVVLFARLLLGERTTGLDWATIVVVLAGMGLFFKEELTPGAFWGNVIAVVSGVFFALTAVLLRKQRDGIPVESVLLGNLITAVVAIPFVVNDPLPNLTALLILVLMGFFQIGLSYILYTIALQKVSALEGVLVPLLEPLLNPIWVLIFTGETPGIWALVGGAIVLSAVTFRSFILTAREAKNRKPGGEGANFAERSGKML</sequence>
<dbReference type="InterPro" id="IPR037185">
    <property type="entry name" value="EmrE-like"/>
</dbReference>
<proteinExistence type="inferred from homology"/>
<dbReference type="PANTHER" id="PTHR22911:SF79">
    <property type="entry name" value="MOBA-LIKE NTP TRANSFERASE DOMAIN-CONTAINING PROTEIN"/>
    <property type="match status" value="1"/>
</dbReference>
<evidence type="ECO:0000256" key="1">
    <source>
        <dbReference type="ARBA" id="ARBA00007362"/>
    </source>
</evidence>
<accession>A0A8J6I267</accession>
<evidence type="ECO:0000313" key="5">
    <source>
        <dbReference type="Proteomes" id="UP000657177"/>
    </source>
</evidence>
<comment type="similarity">
    <text evidence="1">Belongs to the EamA transporter family.</text>
</comment>
<reference evidence="4" key="1">
    <citation type="submission" date="2020-06" db="EMBL/GenBank/DDBJ databases">
        <title>Novel chitinolytic bacterium.</title>
        <authorList>
            <person name="Ungkulpasvich U."/>
            <person name="Kosugi A."/>
            <person name="Uke A."/>
        </authorList>
    </citation>
    <scope>NUCLEOTIDE SEQUENCE</scope>
    <source>
        <strain evidence="4">UUS1-1</strain>
    </source>
</reference>
<dbReference type="Proteomes" id="UP000657177">
    <property type="component" value="Unassembled WGS sequence"/>
</dbReference>
<feature type="transmembrane region" description="Helical" evidence="2">
    <location>
        <begin position="97"/>
        <end position="116"/>
    </location>
</feature>
<feature type="domain" description="EamA" evidence="3">
    <location>
        <begin position="149"/>
        <end position="276"/>
    </location>
</feature>
<feature type="transmembrane region" description="Helical" evidence="2">
    <location>
        <begin position="261"/>
        <end position="280"/>
    </location>
</feature>
<keyword evidence="2" id="KW-1133">Transmembrane helix</keyword>
<feature type="transmembrane region" description="Helical" evidence="2">
    <location>
        <begin position="146"/>
        <end position="168"/>
    </location>
</feature>
<organism evidence="4 5">
    <name type="scientific">Capillibacterium thermochitinicola</name>
    <dbReference type="NCBI Taxonomy" id="2699427"/>
    <lineage>
        <taxon>Bacteria</taxon>
        <taxon>Bacillati</taxon>
        <taxon>Bacillota</taxon>
        <taxon>Capillibacterium</taxon>
    </lineage>
</organism>
<dbReference type="AlphaFoldDB" id="A0A8J6I267"/>
<dbReference type="GO" id="GO:0016020">
    <property type="term" value="C:membrane"/>
    <property type="evidence" value="ECO:0007669"/>
    <property type="project" value="InterPro"/>
</dbReference>
<evidence type="ECO:0000313" key="4">
    <source>
        <dbReference type="EMBL" id="MBA2133064.1"/>
    </source>
</evidence>
<feature type="transmembrane region" description="Helical" evidence="2">
    <location>
        <begin position="180"/>
        <end position="197"/>
    </location>
</feature>
<keyword evidence="5" id="KW-1185">Reference proteome</keyword>
<feature type="transmembrane region" description="Helical" evidence="2">
    <location>
        <begin position="203"/>
        <end position="224"/>
    </location>
</feature>
<dbReference type="PANTHER" id="PTHR22911">
    <property type="entry name" value="ACYL-MALONYL CONDENSING ENZYME-RELATED"/>
    <property type="match status" value="1"/>
</dbReference>
<dbReference type="RefSeq" id="WP_181339509.1">
    <property type="nucleotide sequence ID" value="NZ_JAAKDE010000010.1"/>
</dbReference>
<feature type="domain" description="EamA" evidence="3">
    <location>
        <begin position="15"/>
        <end position="138"/>
    </location>
</feature>
<feature type="transmembrane region" description="Helical" evidence="2">
    <location>
        <begin position="123"/>
        <end position="140"/>
    </location>
</feature>
<dbReference type="EMBL" id="JAAKDE010000010">
    <property type="protein sequence ID" value="MBA2133064.1"/>
    <property type="molecule type" value="Genomic_DNA"/>
</dbReference>